<organism evidence="1 2">
    <name type="scientific">Stylonychia lemnae</name>
    <name type="common">Ciliate</name>
    <dbReference type="NCBI Taxonomy" id="5949"/>
    <lineage>
        <taxon>Eukaryota</taxon>
        <taxon>Sar</taxon>
        <taxon>Alveolata</taxon>
        <taxon>Ciliophora</taxon>
        <taxon>Intramacronucleata</taxon>
        <taxon>Spirotrichea</taxon>
        <taxon>Stichotrichia</taxon>
        <taxon>Sporadotrichida</taxon>
        <taxon>Oxytrichidae</taxon>
        <taxon>Stylonychinae</taxon>
        <taxon>Stylonychia</taxon>
    </lineage>
</organism>
<dbReference type="AlphaFoldDB" id="A0A078BDD6"/>
<protein>
    <submittedName>
        <fullName evidence="1">Uncharacterized protein</fullName>
    </submittedName>
</protein>
<dbReference type="EMBL" id="CCKQ01019597">
    <property type="protein sequence ID" value="CDW91608.1"/>
    <property type="molecule type" value="Genomic_DNA"/>
</dbReference>
<sequence length="432" mass="50325">MGCGGSKQPSTIQPQKVDENGKIIQEGNTTNGDVMGLNAPISDIESNQLLFEGGSNQQTRVLNSVNQSHQNLKNYPKVDLSTAAFLQEIKGKNKFNWINVNNNTVNLLTAQFYFVYDQDQNIFRIKNDASRYTVSTLSWNYLEDYEVFEFKLKDVKYVDLKYKQEKLIEKPVEFQFDVSIEGLYKGMPEVETTLRETYPILGGNLQQSTDLEKQHVLKFLDDSLKQFWLGLVENQVTIGDPEENQTLKLDENVKISKEKFMDKIDIYRFSKIENQDTKKLIGHIQEKLINDQDYSKTFYEKLKPSSQVAFIPDIVQKDQILRQDLPNQGLNDIKFLKTQRNYSFNTQMMLESLRPILSQQTNMKKIVYTKDQKQIAIDIVYDSKLVLCHWNDLVGYDTKQFQIEMKQFRKFSFESLDKIKLELIEEKLVAAQ</sequence>
<reference evidence="1 2" key="1">
    <citation type="submission" date="2014-06" db="EMBL/GenBank/DDBJ databases">
        <authorList>
            <person name="Swart Estienne"/>
        </authorList>
    </citation>
    <scope>NUCLEOTIDE SEQUENCE [LARGE SCALE GENOMIC DNA]</scope>
    <source>
        <strain evidence="1 2">130c</strain>
    </source>
</reference>
<accession>A0A078BDD6</accession>
<name>A0A078BDD6_STYLE</name>
<proteinExistence type="predicted"/>
<evidence type="ECO:0000313" key="1">
    <source>
        <dbReference type="EMBL" id="CDW91608.1"/>
    </source>
</evidence>
<dbReference type="Proteomes" id="UP000039865">
    <property type="component" value="Unassembled WGS sequence"/>
</dbReference>
<keyword evidence="2" id="KW-1185">Reference proteome</keyword>
<gene>
    <name evidence="1" type="primary">Contig9403.g10050</name>
    <name evidence="1" type="ORF">STYLEM_20766</name>
</gene>
<dbReference type="InParanoid" id="A0A078BDD6"/>
<evidence type="ECO:0000313" key="2">
    <source>
        <dbReference type="Proteomes" id="UP000039865"/>
    </source>
</evidence>